<sequence>MNKNIIASIINSDSFKSQYRSLLTNNIRTQFSDIHYEVEEESFDIKYLLKCADIISMSDQQDELDKSLRICQSVISCDNFSQLLKEKSEYILKKNGNYPLIQLAKTKKTINDLDTTNKNSIGELLLTEKMENYFSISLSNESSFKANKFQLSFWDKAQDNDVLSVSAPTAAGKSFIFCQYILSSLIDKNTESILYLVPTRALVTQVSEDIEQTLVNKGLDFDIITLPNKDFIEDSKIKIFVLTQERLHFLLNDAKYNFDHIFIDEAHKMSDSYRGILLQHAIMRASTEKTKIIYASPFSKNPEKLLKLHNSKHMESVYTPVATVNQNLFWVSQVPRNPKKWDIEHVSDINIKIGELSLASTPNNQLKRLSFVAYSIGKSYSGNLVYVNIPSDAEKACGIIVDQIKSEGLEPKSSPELADLIELCEKTIHKDFLLGEYLKYGVAFHYGNIPQVIRHKIEKLFKSGEISFLACTSTLVEGVNLSCKNIFVRGPKKGRRADQPMTSEDFWNLAGRAGRWGQEFQGNIFCLDVNNEQLWPNGKPKRRTPYIITPSVDKQMKNTDEIIKYITDGTPRKESVEKIDYEYLISYIIEGITSNNKSILNSLGSSKASSEIISEIEKILDHCELPHEIFRKNAGISPIAIEELYGYFQQKARNNDLESLIPPHPSSDNAVVDLTKVLCRINKYLSPRSFGFNPKASFVLALLITKWMNGHTVARIITDREKHYKNKGDSYKISTLIRNVLDDIENIARFRAPKYLACYNDVLCHVLKINNQSHLAEHLKDVQLSLEFGVNIKTQLSLIALGLSRTSAIEISGFISNSDLNQRNTLTWLRSNDLSNKDIPNLVLIEVEELLSKH</sequence>
<evidence type="ECO:0000259" key="6">
    <source>
        <dbReference type="PROSITE" id="PS51194"/>
    </source>
</evidence>
<comment type="caution">
    <text evidence="7">The sequence shown here is derived from an EMBL/GenBank/DDBJ whole genome shotgun (WGS) entry which is preliminary data.</text>
</comment>
<dbReference type="SMART" id="SM00487">
    <property type="entry name" value="DEXDc"/>
    <property type="match status" value="1"/>
</dbReference>
<dbReference type="Proteomes" id="UP000244197">
    <property type="component" value="Unassembled WGS sequence"/>
</dbReference>
<dbReference type="SMART" id="SM00490">
    <property type="entry name" value="HELICc"/>
    <property type="match status" value="1"/>
</dbReference>
<dbReference type="RefSeq" id="WP_108187670.1">
    <property type="nucleotide sequence ID" value="NZ_CAWQBB010000010.1"/>
</dbReference>
<reference evidence="7 8" key="1">
    <citation type="submission" date="2017-11" db="EMBL/GenBank/DDBJ databases">
        <title>Population delineation of vibrios coincides with oyster pathogenicity.</title>
        <authorList>
            <person name="Bruto M."/>
            <person name="Labreuche Y."/>
            <person name="James A."/>
            <person name="Piel D."/>
            <person name="Chenivesse S."/>
            <person name="Petton B."/>
            <person name="Polz M.F."/>
            <person name="Le Roux F."/>
        </authorList>
    </citation>
    <scope>NUCLEOTIDE SEQUENCE [LARGE SCALE GENOMIC DNA]</scope>
    <source>
        <strain evidence="7 8">FF_144</strain>
    </source>
</reference>
<evidence type="ECO:0008006" key="9">
    <source>
        <dbReference type="Google" id="ProtNLM"/>
    </source>
</evidence>
<dbReference type="GO" id="GO:0004386">
    <property type="term" value="F:helicase activity"/>
    <property type="evidence" value="ECO:0007669"/>
    <property type="project" value="UniProtKB-KW"/>
</dbReference>
<evidence type="ECO:0000259" key="5">
    <source>
        <dbReference type="PROSITE" id="PS51192"/>
    </source>
</evidence>
<dbReference type="GO" id="GO:0005524">
    <property type="term" value="F:ATP binding"/>
    <property type="evidence" value="ECO:0007669"/>
    <property type="project" value="UniProtKB-KW"/>
</dbReference>
<dbReference type="Gene3D" id="3.40.50.300">
    <property type="entry name" value="P-loop containing nucleotide triphosphate hydrolases"/>
    <property type="match status" value="2"/>
</dbReference>
<feature type="domain" description="Helicase ATP-binding" evidence="5">
    <location>
        <begin position="154"/>
        <end position="317"/>
    </location>
</feature>
<dbReference type="SUPFAM" id="SSF52540">
    <property type="entry name" value="P-loop containing nucleoside triphosphate hydrolases"/>
    <property type="match status" value="1"/>
</dbReference>
<dbReference type="GO" id="GO:0016787">
    <property type="term" value="F:hydrolase activity"/>
    <property type="evidence" value="ECO:0007669"/>
    <property type="project" value="UniProtKB-KW"/>
</dbReference>
<keyword evidence="4" id="KW-0067">ATP-binding</keyword>
<dbReference type="Pfam" id="PF00271">
    <property type="entry name" value="Helicase_C"/>
    <property type="match status" value="1"/>
</dbReference>
<dbReference type="InterPro" id="IPR050474">
    <property type="entry name" value="Hel308_SKI2-like"/>
</dbReference>
<proteinExistence type="predicted"/>
<evidence type="ECO:0000256" key="3">
    <source>
        <dbReference type="ARBA" id="ARBA00022806"/>
    </source>
</evidence>
<keyword evidence="1" id="KW-0547">Nucleotide-binding</keyword>
<evidence type="ECO:0000256" key="2">
    <source>
        <dbReference type="ARBA" id="ARBA00022801"/>
    </source>
</evidence>
<keyword evidence="3" id="KW-0347">Helicase</keyword>
<dbReference type="GO" id="GO:0003676">
    <property type="term" value="F:nucleic acid binding"/>
    <property type="evidence" value="ECO:0007669"/>
    <property type="project" value="InterPro"/>
</dbReference>
<dbReference type="InterPro" id="IPR014001">
    <property type="entry name" value="Helicase_ATP-bd"/>
</dbReference>
<organism evidence="7 8">
    <name type="scientific">Vibrio splendidus</name>
    <dbReference type="NCBI Taxonomy" id="29497"/>
    <lineage>
        <taxon>Bacteria</taxon>
        <taxon>Pseudomonadati</taxon>
        <taxon>Pseudomonadota</taxon>
        <taxon>Gammaproteobacteria</taxon>
        <taxon>Vibrionales</taxon>
        <taxon>Vibrionaceae</taxon>
        <taxon>Vibrio</taxon>
    </lineage>
</organism>
<evidence type="ECO:0000313" key="7">
    <source>
        <dbReference type="EMBL" id="PTP35350.1"/>
    </source>
</evidence>
<dbReference type="PANTHER" id="PTHR47961">
    <property type="entry name" value="DNA POLYMERASE THETA, PUTATIVE (AFU_ORTHOLOGUE AFUA_1G05260)-RELATED"/>
    <property type="match status" value="1"/>
</dbReference>
<dbReference type="EMBL" id="PIFK01000018">
    <property type="protein sequence ID" value="PTP35350.1"/>
    <property type="molecule type" value="Genomic_DNA"/>
</dbReference>
<feature type="domain" description="Helicase C-terminal" evidence="6">
    <location>
        <begin position="403"/>
        <end position="560"/>
    </location>
</feature>
<dbReference type="InterPro" id="IPR001650">
    <property type="entry name" value="Helicase_C-like"/>
</dbReference>
<dbReference type="PANTHER" id="PTHR47961:SF6">
    <property type="entry name" value="DNA-DIRECTED DNA POLYMERASE"/>
    <property type="match status" value="1"/>
</dbReference>
<gene>
    <name evidence="7" type="ORF">CWO07_10505</name>
</gene>
<dbReference type="InterPro" id="IPR011545">
    <property type="entry name" value="DEAD/DEAH_box_helicase_dom"/>
</dbReference>
<evidence type="ECO:0000256" key="1">
    <source>
        <dbReference type="ARBA" id="ARBA00022741"/>
    </source>
</evidence>
<evidence type="ECO:0000256" key="4">
    <source>
        <dbReference type="ARBA" id="ARBA00022840"/>
    </source>
</evidence>
<keyword evidence="2" id="KW-0378">Hydrolase</keyword>
<evidence type="ECO:0000313" key="8">
    <source>
        <dbReference type="Proteomes" id="UP000244197"/>
    </source>
</evidence>
<dbReference type="PROSITE" id="PS51192">
    <property type="entry name" value="HELICASE_ATP_BIND_1"/>
    <property type="match status" value="1"/>
</dbReference>
<name>A0A2T5EW34_VIBSP</name>
<dbReference type="Pfam" id="PF00270">
    <property type="entry name" value="DEAD"/>
    <property type="match status" value="1"/>
</dbReference>
<accession>A0A2T5EW34</accession>
<dbReference type="AlphaFoldDB" id="A0A2T5EW34"/>
<dbReference type="InterPro" id="IPR027417">
    <property type="entry name" value="P-loop_NTPase"/>
</dbReference>
<protein>
    <recommendedName>
        <fullName evidence="9">DEAD/DEAH box helicase</fullName>
    </recommendedName>
</protein>
<dbReference type="PROSITE" id="PS51194">
    <property type="entry name" value="HELICASE_CTER"/>
    <property type="match status" value="1"/>
</dbReference>